<comment type="similarity">
    <text evidence="1">Belongs to the 'phage' integrase family.</text>
</comment>
<evidence type="ECO:0000256" key="2">
    <source>
        <dbReference type="ARBA" id="ARBA00022908"/>
    </source>
</evidence>
<keyword evidence="2" id="KW-0229">DNA integration</keyword>
<dbReference type="Gene3D" id="1.10.150.130">
    <property type="match status" value="1"/>
</dbReference>
<sequence length="401" mass="46024">MARPRKYKTDVPGLSPYFDKRNNKVYWRYRHPITGKNHGLGSIDQKLAETIAAEANSRLARQQMEQMLSLQEKIISDTGGSSTVTIFLNNYRKIQQERYENGEIKLNTLKQKAAPLRVFDERFGTRPLDAITVKDVVSVLEEYKARGHNRMGQIFRKVLIDVFREAQQTGDVPPGFNPAESAKKPQVRISRQRLTFDEWMMIYNAAEKDGYFLQRGMLLALMTGQRLSDICKMQFSDIRDGYLHVEQQKTGTRIAIPLALRCDKLNLTLDDVVSSCRDCVLSPWLLHHHHAKGTAKRGGMVKPATLTVAFKKARDSVDYNWRANGTPPSFHEQRSLSERLFREQGVDTKILLGHSNQKMTDIYNDARGKEWKKTGHLMTSFAEGFCRGFAEKIKNDILRRT</sequence>
<dbReference type="Gene3D" id="3.30.160.60">
    <property type="entry name" value="Classic Zinc Finger"/>
    <property type="match status" value="1"/>
</dbReference>
<dbReference type="InterPro" id="IPR015094">
    <property type="entry name" value="Integrase_lambda-typ_DNA-bd_N"/>
</dbReference>
<dbReference type="EMBL" id="LR134238">
    <property type="protein sequence ID" value="VED13682.1"/>
    <property type="molecule type" value="Genomic_DNA"/>
</dbReference>
<dbReference type="SUPFAM" id="SSF56349">
    <property type="entry name" value="DNA breaking-rejoining enzymes"/>
    <property type="match status" value="1"/>
</dbReference>
<evidence type="ECO:0000313" key="7">
    <source>
        <dbReference type="Proteomes" id="UP000271797"/>
    </source>
</evidence>
<protein>
    <submittedName>
        <fullName evidence="6">Integrase for prophage CP-933O</fullName>
    </submittedName>
</protein>
<dbReference type="InterPro" id="IPR011010">
    <property type="entry name" value="DNA_brk_join_enz"/>
</dbReference>
<evidence type="ECO:0000259" key="5">
    <source>
        <dbReference type="PROSITE" id="PS51898"/>
    </source>
</evidence>
<dbReference type="GO" id="GO:0006310">
    <property type="term" value="P:DNA recombination"/>
    <property type="evidence" value="ECO:0007669"/>
    <property type="project" value="UniProtKB-KW"/>
</dbReference>
<keyword evidence="4" id="KW-0233">DNA recombination</keyword>
<proteinExistence type="inferred from homology"/>
<dbReference type="AlphaFoldDB" id="A0A0K5YD80"/>
<dbReference type="GO" id="GO:0003677">
    <property type="term" value="F:DNA binding"/>
    <property type="evidence" value="ECO:0007669"/>
    <property type="project" value="UniProtKB-KW"/>
</dbReference>
<dbReference type="Gene3D" id="1.10.443.10">
    <property type="entry name" value="Intergrase catalytic core"/>
    <property type="match status" value="1"/>
</dbReference>
<evidence type="ECO:0000256" key="3">
    <source>
        <dbReference type="ARBA" id="ARBA00023125"/>
    </source>
</evidence>
<evidence type="ECO:0000313" key="6">
    <source>
        <dbReference type="EMBL" id="VED13682.1"/>
    </source>
</evidence>
<dbReference type="PROSITE" id="PS51898">
    <property type="entry name" value="TYR_RECOMBINASE"/>
    <property type="match status" value="1"/>
</dbReference>
<evidence type="ECO:0000256" key="4">
    <source>
        <dbReference type="ARBA" id="ARBA00023172"/>
    </source>
</evidence>
<evidence type="ECO:0000256" key="1">
    <source>
        <dbReference type="ARBA" id="ARBA00008857"/>
    </source>
</evidence>
<dbReference type="GO" id="GO:0008907">
    <property type="term" value="F:integrase activity"/>
    <property type="evidence" value="ECO:0007669"/>
    <property type="project" value="InterPro"/>
</dbReference>
<dbReference type="InterPro" id="IPR013762">
    <property type="entry name" value="Integrase-like_cat_sf"/>
</dbReference>
<dbReference type="InterPro" id="IPR010998">
    <property type="entry name" value="Integrase_recombinase_N"/>
</dbReference>
<dbReference type="InterPro" id="IPR002104">
    <property type="entry name" value="Integrase_catalytic"/>
</dbReference>
<name>A0A0K5YD80_ECOLX</name>
<organism evidence="6 7">
    <name type="scientific">Escherichia coli</name>
    <dbReference type="NCBI Taxonomy" id="562"/>
    <lineage>
        <taxon>Bacteria</taxon>
        <taxon>Pseudomonadati</taxon>
        <taxon>Pseudomonadota</taxon>
        <taxon>Gammaproteobacteria</taxon>
        <taxon>Enterobacterales</taxon>
        <taxon>Enterobacteriaceae</taxon>
        <taxon>Escherichia</taxon>
    </lineage>
</organism>
<reference evidence="6 7" key="1">
    <citation type="submission" date="2018-12" db="EMBL/GenBank/DDBJ databases">
        <authorList>
            <consortium name="Pathogen Informatics"/>
        </authorList>
    </citation>
    <scope>NUCLEOTIDE SEQUENCE [LARGE SCALE GENOMIC DNA]</scope>
    <source>
        <strain evidence="6 7">NCTC9044</strain>
    </source>
</reference>
<dbReference type="RefSeq" id="WP_053904456.1">
    <property type="nucleotide sequence ID" value="NZ_CP103515.1"/>
</dbReference>
<accession>A0A0K5YD80</accession>
<feature type="domain" description="Tyr recombinase" evidence="5">
    <location>
        <begin position="189"/>
        <end position="376"/>
    </location>
</feature>
<keyword evidence="3" id="KW-0238">DNA-binding</keyword>
<dbReference type="Pfam" id="PF00589">
    <property type="entry name" value="Phage_integrase"/>
    <property type="match status" value="1"/>
</dbReference>
<gene>
    <name evidence="6" type="primary">intE</name>
    <name evidence="6" type="ORF">NCTC9044_04569</name>
</gene>
<dbReference type="Pfam" id="PF09003">
    <property type="entry name" value="Arm-DNA-bind_1"/>
    <property type="match status" value="1"/>
</dbReference>
<dbReference type="Proteomes" id="UP000271797">
    <property type="component" value="Chromosome"/>
</dbReference>